<gene>
    <name evidence="1" type="ORF">SCFA_70008</name>
</gene>
<evidence type="ECO:0000313" key="1">
    <source>
        <dbReference type="EMBL" id="VFU17714.1"/>
    </source>
</evidence>
<organism evidence="1">
    <name type="scientific">anaerobic digester metagenome</name>
    <dbReference type="NCBI Taxonomy" id="1263854"/>
    <lineage>
        <taxon>unclassified sequences</taxon>
        <taxon>metagenomes</taxon>
        <taxon>ecological metagenomes</taxon>
    </lineage>
</organism>
<accession>A0A485M5P8</accession>
<proteinExistence type="predicted"/>
<dbReference type="EMBL" id="CAADRM010000136">
    <property type="protein sequence ID" value="VFU17714.1"/>
    <property type="molecule type" value="Genomic_DNA"/>
</dbReference>
<protein>
    <submittedName>
        <fullName evidence="1">Uncharacterized protein</fullName>
    </submittedName>
</protein>
<dbReference type="AlphaFoldDB" id="A0A485M5P8"/>
<name>A0A485M5P8_9ZZZZ</name>
<sequence length="107" mass="11605">MSGPGRLPSSSRPSVYIFKGRRRKVILKPGKTSENDSVIPCLEDTAAGEKMLAMPYTLCYKAALRGVAQPGERTCLGSRGSEVQILSPRPKQVGWAPVAQLDRATDF</sequence>
<reference evidence="1" key="1">
    <citation type="submission" date="2019-03" db="EMBL/GenBank/DDBJ databases">
        <authorList>
            <person name="Hao L."/>
        </authorList>
    </citation>
    <scope>NUCLEOTIDE SEQUENCE</scope>
</reference>